<keyword evidence="3" id="KW-0560">Oxidoreductase</keyword>
<name>A0A8H3YSH4_VENIN</name>
<evidence type="ECO:0000256" key="2">
    <source>
        <dbReference type="ARBA" id="ARBA00022643"/>
    </source>
</evidence>
<dbReference type="InterPro" id="IPR051260">
    <property type="entry name" value="Diverse_substr_monoxygenases"/>
</dbReference>
<dbReference type="NCBIfam" id="TIGR03860">
    <property type="entry name" value="FMN_nitrolo"/>
    <property type="match status" value="1"/>
</dbReference>
<accession>A0A8H3YSH4</accession>
<evidence type="ECO:0000313" key="10">
    <source>
        <dbReference type="Proteomes" id="UP000447873"/>
    </source>
</evidence>
<dbReference type="Pfam" id="PF00296">
    <property type="entry name" value="Bac_luciferase"/>
    <property type="match status" value="1"/>
</dbReference>
<keyword evidence="2" id="KW-0288">FMN</keyword>
<evidence type="ECO:0000313" key="8">
    <source>
        <dbReference type="EMBL" id="KAE9978159.1"/>
    </source>
</evidence>
<dbReference type="PANTHER" id="PTHR30011:SF16">
    <property type="entry name" value="C2H2 FINGER DOMAIN TRANSCRIPTION FACTOR (EUROFUNG)-RELATED"/>
    <property type="match status" value="1"/>
</dbReference>
<proteinExistence type="inferred from homology"/>
<organism evidence="7 10">
    <name type="scientific">Venturia inaequalis</name>
    <name type="common">Apple scab fungus</name>
    <dbReference type="NCBI Taxonomy" id="5025"/>
    <lineage>
        <taxon>Eukaryota</taxon>
        <taxon>Fungi</taxon>
        <taxon>Dikarya</taxon>
        <taxon>Ascomycota</taxon>
        <taxon>Pezizomycotina</taxon>
        <taxon>Dothideomycetes</taxon>
        <taxon>Pleosporomycetidae</taxon>
        <taxon>Venturiales</taxon>
        <taxon>Venturiaceae</taxon>
        <taxon>Venturia</taxon>
    </lineage>
</organism>
<evidence type="ECO:0000256" key="5">
    <source>
        <dbReference type="ARBA" id="ARBA00033748"/>
    </source>
</evidence>
<dbReference type="Proteomes" id="UP000490939">
    <property type="component" value="Unassembled WGS sequence"/>
</dbReference>
<comment type="caution">
    <text evidence="7">The sequence shown here is derived from an EMBL/GenBank/DDBJ whole genome shotgun (WGS) entry which is preliminary data.</text>
</comment>
<feature type="domain" description="Luciferase-like" evidence="6">
    <location>
        <begin position="28"/>
        <end position="392"/>
    </location>
</feature>
<dbReference type="GO" id="GO:0016705">
    <property type="term" value="F:oxidoreductase activity, acting on paired donors, with incorporation or reduction of molecular oxygen"/>
    <property type="evidence" value="ECO:0007669"/>
    <property type="project" value="InterPro"/>
</dbReference>
<dbReference type="EMBL" id="WNWQ01000117">
    <property type="protein sequence ID" value="KAE9978159.1"/>
    <property type="molecule type" value="Genomic_DNA"/>
</dbReference>
<dbReference type="EMBL" id="WNWR01000117">
    <property type="protein sequence ID" value="KAE9990891.1"/>
    <property type="molecule type" value="Genomic_DNA"/>
</dbReference>
<evidence type="ECO:0000256" key="4">
    <source>
        <dbReference type="ARBA" id="ARBA00023033"/>
    </source>
</evidence>
<evidence type="ECO:0000313" key="7">
    <source>
        <dbReference type="EMBL" id="KAE9971965.1"/>
    </source>
</evidence>
<evidence type="ECO:0000259" key="6">
    <source>
        <dbReference type="Pfam" id="PF00296"/>
    </source>
</evidence>
<dbReference type="AlphaFoldDB" id="A0A8H3YSH4"/>
<dbReference type="GO" id="GO:0004497">
    <property type="term" value="F:monooxygenase activity"/>
    <property type="evidence" value="ECO:0007669"/>
    <property type="project" value="UniProtKB-KW"/>
</dbReference>
<protein>
    <recommendedName>
        <fullName evidence="6">Luciferase-like domain-containing protein</fullName>
    </recommendedName>
</protein>
<evidence type="ECO:0000313" key="11">
    <source>
        <dbReference type="Proteomes" id="UP000490939"/>
    </source>
</evidence>
<sequence length="557" mass="60791">MAPKRKIHLNFFDMACNSAHMGLGMWKLPNDSQTTKDSLDYYIWLAKLAEKGKITGIFFADVYGVDDTFPNQFEAQFKSGSNCAQLDPLVLVSAMASVSKSVCFGITGSTSYINPFILARTYSTLDHVTKGRVAWNVVTSYSTSGAKANGLEKITAHDKRYDKAREVMEICYSLWEGSWENDAKQFNRETGLAYDPSKVHQINYKGEHHQTQAIGPLHPSPQRTPVIFQAGQSKAGKAFAALNAEAIFIGGGKPSDSAGYVSSIRADAAANGRDPNHIKVFPQMTPILGRTLEEAQAKYEKYKAAADWRGGIAKLSQYLNVDLSAYPLDEPFDVTAVGTSDNAIHAIINTLKRYADQVVTPRILGEKMAFCGFGPMPVGTPEMVADVMESWVNEADIDGFNIAYVSNPESYEDLVELLVPVLQERGLMWEDYTVPGGTYRENLLGTPGQSGVPDGHPAASFKYETLKEKYGDEKGNIFIDRRPKEVATTGAEVVTNGVKEVNGLADKKRKHAEENGAVVSEKRPKVADAETNGVVEVATTKVVNGVSITVEVKVTSA</sequence>
<evidence type="ECO:0000256" key="3">
    <source>
        <dbReference type="ARBA" id="ARBA00023002"/>
    </source>
</evidence>
<keyword evidence="1" id="KW-0285">Flavoprotein</keyword>
<dbReference type="Proteomes" id="UP000447873">
    <property type="component" value="Unassembled WGS sequence"/>
</dbReference>
<dbReference type="SUPFAM" id="SSF51679">
    <property type="entry name" value="Bacterial luciferase-like"/>
    <property type="match status" value="1"/>
</dbReference>
<gene>
    <name evidence="8" type="ORF">BLS_000837</name>
    <name evidence="9" type="ORF">EG327_000772</name>
    <name evidence="7" type="ORF">EG328_005285</name>
</gene>
<evidence type="ECO:0000313" key="9">
    <source>
        <dbReference type="EMBL" id="KAE9990891.1"/>
    </source>
</evidence>
<keyword evidence="11" id="KW-1185">Reference proteome</keyword>
<dbReference type="Proteomes" id="UP000433883">
    <property type="component" value="Unassembled WGS sequence"/>
</dbReference>
<keyword evidence="4" id="KW-0503">Monooxygenase</keyword>
<evidence type="ECO:0000256" key="1">
    <source>
        <dbReference type="ARBA" id="ARBA00022630"/>
    </source>
</evidence>
<dbReference type="InterPro" id="IPR036661">
    <property type="entry name" value="Luciferase-like_sf"/>
</dbReference>
<dbReference type="Gene3D" id="3.20.20.30">
    <property type="entry name" value="Luciferase-like domain"/>
    <property type="match status" value="1"/>
</dbReference>
<dbReference type="EMBL" id="WNWS01000283">
    <property type="protein sequence ID" value="KAE9971965.1"/>
    <property type="molecule type" value="Genomic_DNA"/>
</dbReference>
<dbReference type="PANTHER" id="PTHR30011">
    <property type="entry name" value="ALKANESULFONATE MONOOXYGENASE-RELATED"/>
    <property type="match status" value="1"/>
</dbReference>
<reference evidence="7 10" key="1">
    <citation type="submission" date="2018-12" db="EMBL/GenBank/DDBJ databases">
        <title>Venturia inaequalis Genome Resource.</title>
        <authorList>
            <person name="Lichtner F.J."/>
        </authorList>
    </citation>
    <scope>NUCLEOTIDE SEQUENCE [LARGE SCALE GENOMIC DNA]</scope>
    <source>
        <strain evidence="7 10">120213</strain>
        <strain evidence="8">Bline_iso_100314</strain>
        <strain evidence="9 11">DMI_063113</strain>
    </source>
</reference>
<dbReference type="InterPro" id="IPR016215">
    <property type="entry name" value="NTA_MOA"/>
</dbReference>
<comment type="similarity">
    <text evidence="5">Belongs to the NtaA/SnaA/DszA monooxygenase family.</text>
</comment>
<dbReference type="InterPro" id="IPR011251">
    <property type="entry name" value="Luciferase-like_dom"/>
</dbReference>